<dbReference type="PROSITE" id="PS50011">
    <property type="entry name" value="PROTEIN_KINASE_DOM"/>
    <property type="match status" value="1"/>
</dbReference>
<evidence type="ECO:0000256" key="2">
    <source>
        <dbReference type="ARBA" id="ARBA00022679"/>
    </source>
</evidence>
<dbReference type="AlphaFoldDB" id="A0A178M5Z1"/>
<dbReference type="InterPro" id="IPR000719">
    <property type="entry name" value="Prot_kinase_dom"/>
</dbReference>
<gene>
    <name evidence="10" type="ORF">A6A03_03285</name>
</gene>
<keyword evidence="8" id="KW-0812">Transmembrane</keyword>
<evidence type="ECO:0000256" key="4">
    <source>
        <dbReference type="ARBA" id="ARBA00022777"/>
    </source>
</evidence>
<dbReference type="PROSITE" id="PS00107">
    <property type="entry name" value="PROTEIN_KINASE_ATP"/>
    <property type="match status" value="1"/>
</dbReference>
<dbReference type="InterPro" id="IPR011009">
    <property type="entry name" value="Kinase-like_dom_sf"/>
</dbReference>
<proteinExistence type="predicted"/>
<dbReference type="RefSeq" id="WP_066789722.1">
    <property type="nucleotide sequence ID" value="NZ_LWQS01000071.1"/>
</dbReference>
<evidence type="ECO:0000259" key="9">
    <source>
        <dbReference type="PROSITE" id="PS50011"/>
    </source>
</evidence>
<dbReference type="SUPFAM" id="SSF57938">
    <property type="entry name" value="DnaJ/Hsp40 cysteine-rich domain"/>
    <property type="match status" value="1"/>
</dbReference>
<dbReference type="Gene3D" id="1.10.510.10">
    <property type="entry name" value="Transferase(Phosphotransferase) domain 1"/>
    <property type="match status" value="1"/>
</dbReference>
<dbReference type="InterPro" id="IPR036410">
    <property type="entry name" value="HSP_DnaJ_Cys-rich_dom_sf"/>
</dbReference>
<evidence type="ECO:0000256" key="7">
    <source>
        <dbReference type="SAM" id="MobiDB-lite"/>
    </source>
</evidence>
<feature type="region of interest" description="Disordered" evidence="7">
    <location>
        <begin position="475"/>
        <end position="496"/>
    </location>
</feature>
<dbReference type="InterPro" id="IPR001305">
    <property type="entry name" value="HSP_DnaJ_Cys-rich_dom"/>
</dbReference>
<dbReference type="GO" id="GO:0031072">
    <property type="term" value="F:heat shock protein binding"/>
    <property type="evidence" value="ECO:0007669"/>
    <property type="project" value="InterPro"/>
</dbReference>
<organism evidence="10 11">
    <name type="scientific">Chloroflexus islandicus</name>
    <dbReference type="NCBI Taxonomy" id="1707952"/>
    <lineage>
        <taxon>Bacteria</taxon>
        <taxon>Bacillati</taxon>
        <taxon>Chloroflexota</taxon>
        <taxon>Chloroflexia</taxon>
        <taxon>Chloroflexales</taxon>
        <taxon>Chloroflexineae</taxon>
        <taxon>Chloroflexaceae</taxon>
        <taxon>Chloroflexus</taxon>
    </lineage>
</organism>
<dbReference type="PROSITE" id="PS00109">
    <property type="entry name" value="PROTEIN_KINASE_TYR"/>
    <property type="match status" value="1"/>
</dbReference>
<keyword evidence="3 6" id="KW-0547">Nucleotide-binding</keyword>
<dbReference type="GO" id="GO:0051082">
    <property type="term" value="F:unfolded protein binding"/>
    <property type="evidence" value="ECO:0007669"/>
    <property type="project" value="InterPro"/>
</dbReference>
<dbReference type="OrthoDB" id="9814968at2"/>
<keyword evidence="4 10" id="KW-0418">Kinase</keyword>
<evidence type="ECO:0000256" key="5">
    <source>
        <dbReference type="ARBA" id="ARBA00022840"/>
    </source>
</evidence>
<sequence length="670" mass="75541">MTTNLSSSTSLPRIFGQYEIEQRIGRGESSRVFLAHHRRIREHKVALKVLLSQEAARIQRFEQEASIAARLRHPHISRLIDYGVQNPFHYAVFEYIHGSSLRDLPKLPSPPKTNTLPKGSYLPLPPELALRYFQQIAAALDYAHSLDIVHRDLAPGNILIDPDAEKAYLIDFGIARDPDQSLTSTGMIMGTPGFIAPECMREAQKATHLSDIFSLGVVLFYMLTGEEPWVEKPKPGDSWVELPPIRSLAEAGQKLPEEVDRIIRTLLAWEPHHRYASASAAAADLEAALAPHVVQTQVVTLESANIAQPVSQPKPFTLIKSNEVERALTGALFHEPIERAQQRARMLNATHISQLLDQWAQERPLRLPLLGRLARLHNVQHSNVFFFHLQLLIEQRRDAGMEEEPDTQQKELPPHRELERWQIALPPPKEFQEQMGSRLVVPGSEQVVNCPACKGQGVITCSTCKGTRRVTVTEQSESTAAGQPAGSPGGAGASPPVARQRVIACTQCNGRGSIPCKRCDSFGRVVQRKLIEWSRRVVRDEAQNDLPDVDETWLRRTCKAELVYKHRVVGRIPPEWLQITEVKAMIDRQRQALDNDSRIVMAELQIHFIPLTEIKFDLGRQGQEYQLAIYGFENLIPPDWRLLHWERILFSAGIGVLSLFLIISLIFLTL</sequence>
<keyword evidence="2" id="KW-0808">Transferase</keyword>
<dbReference type="SUPFAM" id="SSF56112">
    <property type="entry name" value="Protein kinase-like (PK-like)"/>
    <property type="match status" value="1"/>
</dbReference>
<dbReference type="EC" id="2.7.11.1" evidence="1"/>
<dbReference type="InterPro" id="IPR020635">
    <property type="entry name" value="Tyr_kinase_cat_dom"/>
</dbReference>
<protein>
    <recommendedName>
        <fullName evidence="1">non-specific serine/threonine protein kinase</fullName>
        <ecNumber evidence="1">2.7.11.1</ecNumber>
    </recommendedName>
</protein>
<feature type="binding site" evidence="6">
    <location>
        <position position="48"/>
    </location>
    <ligand>
        <name>ATP</name>
        <dbReference type="ChEBI" id="CHEBI:30616"/>
    </ligand>
</feature>
<dbReference type="PANTHER" id="PTHR43289">
    <property type="entry name" value="MITOGEN-ACTIVATED PROTEIN KINASE KINASE KINASE 20-RELATED"/>
    <property type="match status" value="1"/>
</dbReference>
<keyword evidence="5 6" id="KW-0067">ATP-binding</keyword>
<evidence type="ECO:0000256" key="3">
    <source>
        <dbReference type="ARBA" id="ARBA00022741"/>
    </source>
</evidence>
<evidence type="ECO:0000313" key="11">
    <source>
        <dbReference type="Proteomes" id="UP000078287"/>
    </source>
</evidence>
<feature type="transmembrane region" description="Helical" evidence="8">
    <location>
        <begin position="648"/>
        <end position="668"/>
    </location>
</feature>
<dbReference type="GO" id="GO:0005524">
    <property type="term" value="F:ATP binding"/>
    <property type="evidence" value="ECO:0007669"/>
    <property type="project" value="UniProtKB-UniRule"/>
</dbReference>
<evidence type="ECO:0000313" key="10">
    <source>
        <dbReference type="EMBL" id="OAN44181.1"/>
    </source>
</evidence>
<keyword evidence="11" id="KW-1185">Reference proteome</keyword>
<dbReference type="InterPro" id="IPR008266">
    <property type="entry name" value="Tyr_kinase_AS"/>
</dbReference>
<accession>A0A178M5Z1</accession>
<evidence type="ECO:0000256" key="6">
    <source>
        <dbReference type="PROSITE-ProRule" id="PRU10141"/>
    </source>
</evidence>
<comment type="caution">
    <text evidence="10">The sequence shown here is derived from an EMBL/GenBank/DDBJ whole genome shotgun (WGS) entry which is preliminary data.</text>
</comment>
<dbReference type="InterPro" id="IPR017441">
    <property type="entry name" value="Protein_kinase_ATP_BS"/>
</dbReference>
<dbReference type="SMART" id="SM00219">
    <property type="entry name" value="TyrKc"/>
    <property type="match status" value="1"/>
</dbReference>
<keyword evidence="8" id="KW-1133">Transmembrane helix</keyword>
<dbReference type="EMBL" id="LWQS01000071">
    <property type="protein sequence ID" value="OAN44181.1"/>
    <property type="molecule type" value="Genomic_DNA"/>
</dbReference>
<keyword evidence="8" id="KW-0472">Membrane</keyword>
<feature type="domain" description="Protein kinase" evidence="9">
    <location>
        <begin position="18"/>
        <end position="289"/>
    </location>
</feature>
<dbReference type="PANTHER" id="PTHR43289:SF6">
    <property type="entry name" value="SERINE_THREONINE-PROTEIN KINASE NEKL-3"/>
    <property type="match status" value="1"/>
</dbReference>
<reference evidence="10 11" key="1">
    <citation type="submission" date="2016-04" db="EMBL/GenBank/DDBJ databases">
        <title>Chloroflexus islandicus sp. nov., a thermophilic filamentous anoxygenic phototrophic bacterium from geyser Strokkur (Iceland).</title>
        <authorList>
            <person name="Gaisin V.A."/>
            <person name="Kalashnikov A.M."/>
            <person name="Sukhacheva M.V."/>
            <person name="Grouzdev D.S."/>
            <person name="Ivanov T.M."/>
            <person name="Kuznetsov B."/>
            <person name="Gorlenko V.M."/>
        </authorList>
    </citation>
    <scope>NUCLEOTIDE SEQUENCE [LARGE SCALE GENOMIC DNA]</scope>
    <source>
        <strain evidence="11">isl-2</strain>
    </source>
</reference>
<dbReference type="GO" id="GO:0004713">
    <property type="term" value="F:protein tyrosine kinase activity"/>
    <property type="evidence" value="ECO:0007669"/>
    <property type="project" value="InterPro"/>
</dbReference>
<name>A0A178M5Z1_9CHLR</name>
<evidence type="ECO:0000256" key="1">
    <source>
        <dbReference type="ARBA" id="ARBA00012513"/>
    </source>
</evidence>
<dbReference type="STRING" id="1707952.A6A03_03285"/>
<evidence type="ECO:0000256" key="8">
    <source>
        <dbReference type="SAM" id="Phobius"/>
    </source>
</evidence>
<dbReference type="Proteomes" id="UP000078287">
    <property type="component" value="Unassembled WGS sequence"/>
</dbReference>
<dbReference type="Gene3D" id="3.30.200.20">
    <property type="entry name" value="Phosphorylase Kinase, domain 1"/>
    <property type="match status" value="1"/>
</dbReference>
<dbReference type="Pfam" id="PF00069">
    <property type="entry name" value="Pkinase"/>
    <property type="match status" value="1"/>
</dbReference>
<dbReference type="CDD" id="cd10719">
    <property type="entry name" value="DnaJ_zf"/>
    <property type="match status" value="1"/>
</dbReference>
<dbReference type="CDD" id="cd14014">
    <property type="entry name" value="STKc_PknB_like"/>
    <property type="match status" value="1"/>
</dbReference>
<dbReference type="GO" id="GO:0004674">
    <property type="term" value="F:protein serine/threonine kinase activity"/>
    <property type="evidence" value="ECO:0007669"/>
    <property type="project" value="UniProtKB-EC"/>
</dbReference>
<dbReference type="Pfam" id="PF23733">
    <property type="entry name" value="GRXCR1-2_C"/>
    <property type="match status" value="1"/>
</dbReference>